<keyword evidence="7 9" id="KW-0472">Membrane</keyword>
<dbReference type="PANTHER" id="PTHR43840:SF15">
    <property type="entry name" value="MITOCHONDRIAL METAL TRANSPORTER 1-RELATED"/>
    <property type="match status" value="1"/>
</dbReference>
<dbReference type="RefSeq" id="WP_188791386.1">
    <property type="nucleotide sequence ID" value="NZ_BMJV01000007.1"/>
</dbReference>
<protein>
    <recommendedName>
        <fullName evidence="8">Protein p34</fullName>
    </recommendedName>
</protein>
<dbReference type="GO" id="GO:0015086">
    <property type="term" value="F:cadmium ion transmembrane transporter activity"/>
    <property type="evidence" value="ECO:0007669"/>
    <property type="project" value="TreeGrafter"/>
</dbReference>
<evidence type="ECO:0000256" key="1">
    <source>
        <dbReference type="ARBA" id="ARBA00004651"/>
    </source>
</evidence>
<dbReference type="InterPro" id="IPR036837">
    <property type="entry name" value="Cation_efflux_CTD_sf"/>
</dbReference>
<comment type="caution">
    <text evidence="12">The sequence shown here is derived from an EMBL/GenBank/DDBJ whole genome shotgun (WGS) entry which is preliminary data.</text>
</comment>
<keyword evidence="4" id="KW-1003">Cell membrane</keyword>
<dbReference type="NCBIfam" id="TIGR01297">
    <property type="entry name" value="CDF"/>
    <property type="match status" value="1"/>
</dbReference>
<reference evidence="12" key="1">
    <citation type="journal article" date="2014" name="Int. J. Syst. Evol. Microbiol.">
        <title>Complete genome sequence of Corynebacterium casei LMG S-19264T (=DSM 44701T), isolated from a smear-ripened cheese.</title>
        <authorList>
            <consortium name="US DOE Joint Genome Institute (JGI-PGF)"/>
            <person name="Walter F."/>
            <person name="Albersmeier A."/>
            <person name="Kalinowski J."/>
            <person name="Ruckert C."/>
        </authorList>
    </citation>
    <scope>NUCLEOTIDE SEQUENCE</scope>
    <source>
        <strain evidence="12">CGMCC 1.15762</strain>
    </source>
</reference>
<dbReference type="InterPro" id="IPR058533">
    <property type="entry name" value="Cation_efflux_TM"/>
</dbReference>
<dbReference type="GO" id="GO:0015093">
    <property type="term" value="F:ferrous iron transmembrane transporter activity"/>
    <property type="evidence" value="ECO:0007669"/>
    <property type="project" value="TreeGrafter"/>
</dbReference>
<dbReference type="AlphaFoldDB" id="A0A8J2ZMP9"/>
<feature type="transmembrane region" description="Helical" evidence="9">
    <location>
        <begin position="7"/>
        <end position="29"/>
    </location>
</feature>
<dbReference type="InterPro" id="IPR002524">
    <property type="entry name" value="Cation_efflux"/>
</dbReference>
<evidence type="ECO:0000259" key="11">
    <source>
        <dbReference type="Pfam" id="PF16916"/>
    </source>
</evidence>
<dbReference type="Gene3D" id="3.30.70.1350">
    <property type="entry name" value="Cation efflux protein, cytoplasmic domain"/>
    <property type="match status" value="1"/>
</dbReference>
<keyword evidence="5 9" id="KW-0812">Transmembrane</keyword>
<dbReference type="InterPro" id="IPR027470">
    <property type="entry name" value="Cation_efflux_CTD"/>
</dbReference>
<keyword evidence="3" id="KW-0813">Transport</keyword>
<evidence type="ECO:0000259" key="10">
    <source>
        <dbReference type="Pfam" id="PF01545"/>
    </source>
</evidence>
<feature type="transmembrane region" description="Helical" evidence="9">
    <location>
        <begin position="149"/>
        <end position="171"/>
    </location>
</feature>
<evidence type="ECO:0000256" key="2">
    <source>
        <dbReference type="ARBA" id="ARBA00008114"/>
    </source>
</evidence>
<dbReference type="FunFam" id="3.30.70.1350:FF:000002">
    <property type="entry name" value="Ferrous-iron efflux pump FieF"/>
    <property type="match status" value="1"/>
</dbReference>
<name>A0A8J2ZMP9_9RHOB</name>
<evidence type="ECO:0000256" key="3">
    <source>
        <dbReference type="ARBA" id="ARBA00022448"/>
    </source>
</evidence>
<feature type="transmembrane region" description="Helical" evidence="9">
    <location>
        <begin position="78"/>
        <end position="97"/>
    </location>
</feature>
<dbReference type="Gene3D" id="1.20.1510.10">
    <property type="entry name" value="Cation efflux protein transmembrane domain"/>
    <property type="match status" value="1"/>
</dbReference>
<dbReference type="InterPro" id="IPR050291">
    <property type="entry name" value="CDF_Transporter"/>
</dbReference>
<dbReference type="SUPFAM" id="SSF161111">
    <property type="entry name" value="Cation efflux protein transmembrane domain-like"/>
    <property type="match status" value="1"/>
</dbReference>
<dbReference type="InterPro" id="IPR027469">
    <property type="entry name" value="Cation_efflux_TMD_sf"/>
</dbReference>
<evidence type="ECO:0000256" key="4">
    <source>
        <dbReference type="ARBA" id="ARBA00022475"/>
    </source>
</evidence>
<feature type="transmembrane region" description="Helical" evidence="9">
    <location>
        <begin position="109"/>
        <end position="129"/>
    </location>
</feature>
<dbReference type="EMBL" id="BMJV01000007">
    <property type="protein sequence ID" value="GGG81242.1"/>
    <property type="molecule type" value="Genomic_DNA"/>
</dbReference>
<dbReference type="Pfam" id="PF16916">
    <property type="entry name" value="ZT_dimer"/>
    <property type="match status" value="1"/>
</dbReference>
<evidence type="ECO:0000313" key="12">
    <source>
        <dbReference type="EMBL" id="GGG81242.1"/>
    </source>
</evidence>
<sequence length="295" mass="31480">MTQAMKIAAGSVAVGIVVLGIKTLSWWLTGSVALLSDALESIVNVATALAALLALNIAQQPPDADHPFGHHKAEYFSAVLEGVLIVVAAILILREAWHAWNDPRIIEAPWLGLAINIVASVINAIWCTVLIRNGRRLNSPALEADGKHLLTDVVSSVGVTVGVTAAVLTGWAWLDPLLAALVAVNIIWSGWQVMRHSVGGLMDEAAPEGEVEQIRSLISANADGAVEAHDLRSRRAGSALFVEFHLVVPGEMTVDAAHDICDRIETALHAAFEKSRVTIHVEPEHKAKHDGIVVL</sequence>
<feature type="domain" description="Cation efflux protein transmembrane" evidence="10">
    <location>
        <begin position="11"/>
        <end position="202"/>
    </location>
</feature>
<dbReference type="SUPFAM" id="SSF160240">
    <property type="entry name" value="Cation efflux protein cytoplasmic domain-like"/>
    <property type="match status" value="1"/>
</dbReference>
<feature type="domain" description="Cation efflux protein cytoplasmic" evidence="11">
    <location>
        <begin position="207"/>
        <end position="284"/>
    </location>
</feature>
<dbReference type="GO" id="GO:0005886">
    <property type="term" value="C:plasma membrane"/>
    <property type="evidence" value="ECO:0007669"/>
    <property type="project" value="UniProtKB-SubCell"/>
</dbReference>
<proteinExistence type="inferred from homology"/>
<evidence type="ECO:0000313" key="13">
    <source>
        <dbReference type="Proteomes" id="UP000617145"/>
    </source>
</evidence>
<dbReference type="PANTHER" id="PTHR43840">
    <property type="entry name" value="MITOCHONDRIAL METAL TRANSPORTER 1-RELATED"/>
    <property type="match status" value="1"/>
</dbReference>
<comment type="subcellular location">
    <subcellularLocation>
        <location evidence="1">Cell membrane</location>
        <topology evidence="1">Multi-pass membrane protein</topology>
    </subcellularLocation>
</comment>
<dbReference type="Proteomes" id="UP000617145">
    <property type="component" value="Unassembled WGS sequence"/>
</dbReference>
<keyword evidence="13" id="KW-1185">Reference proteome</keyword>
<evidence type="ECO:0000256" key="5">
    <source>
        <dbReference type="ARBA" id="ARBA00022692"/>
    </source>
</evidence>
<gene>
    <name evidence="12" type="ORF">GCM10011415_33440</name>
</gene>
<evidence type="ECO:0000256" key="9">
    <source>
        <dbReference type="SAM" id="Phobius"/>
    </source>
</evidence>
<evidence type="ECO:0000256" key="6">
    <source>
        <dbReference type="ARBA" id="ARBA00022989"/>
    </source>
</evidence>
<evidence type="ECO:0000256" key="8">
    <source>
        <dbReference type="ARBA" id="ARBA00068882"/>
    </source>
</evidence>
<organism evidence="12 13">
    <name type="scientific">Salipiger pallidus</name>
    <dbReference type="NCBI Taxonomy" id="1775170"/>
    <lineage>
        <taxon>Bacteria</taxon>
        <taxon>Pseudomonadati</taxon>
        <taxon>Pseudomonadota</taxon>
        <taxon>Alphaproteobacteria</taxon>
        <taxon>Rhodobacterales</taxon>
        <taxon>Roseobacteraceae</taxon>
        <taxon>Salipiger</taxon>
    </lineage>
</organism>
<keyword evidence="6 9" id="KW-1133">Transmembrane helix</keyword>
<reference evidence="12" key="2">
    <citation type="submission" date="2020-09" db="EMBL/GenBank/DDBJ databases">
        <authorList>
            <person name="Sun Q."/>
            <person name="Zhou Y."/>
        </authorList>
    </citation>
    <scope>NUCLEOTIDE SEQUENCE</scope>
    <source>
        <strain evidence="12">CGMCC 1.15762</strain>
    </source>
</reference>
<dbReference type="GO" id="GO:0015341">
    <property type="term" value="F:zinc efflux antiporter activity"/>
    <property type="evidence" value="ECO:0007669"/>
    <property type="project" value="TreeGrafter"/>
</dbReference>
<comment type="similarity">
    <text evidence="2">Belongs to the cation diffusion facilitator (CDF) transporter (TC 2.A.4) family.</text>
</comment>
<evidence type="ECO:0000256" key="7">
    <source>
        <dbReference type="ARBA" id="ARBA00023136"/>
    </source>
</evidence>
<feature type="transmembrane region" description="Helical" evidence="9">
    <location>
        <begin position="41"/>
        <end position="58"/>
    </location>
</feature>
<dbReference type="Pfam" id="PF01545">
    <property type="entry name" value="Cation_efflux"/>
    <property type="match status" value="1"/>
</dbReference>
<dbReference type="GO" id="GO:0006882">
    <property type="term" value="P:intracellular zinc ion homeostasis"/>
    <property type="evidence" value="ECO:0007669"/>
    <property type="project" value="TreeGrafter"/>
</dbReference>
<accession>A0A8J2ZMP9</accession>